<evidence type="ECO:0000313" key="3">
    <source>
        <dbReference type="Proteomes" id="UP000193978"/>
    </source>
</evidence>
<accession>A0A1W6MR40</accession>
<keyword evidence="3" id="KW-1185">Reference proteome</keyword>
<dbReference type="STRING" id="655015.B1812_02045"/>
<dbReference type="InterPro" id="IPR038740">
    <property type="entry name" value="BioF2-like_GNAT_dom"/>
</dbReference>
<proteinExistence type="predicted"/>
<dbReference type="SUPFAM" id="SSF55729">
    <property type="entry name" value="Acyl-CoA N-acyltransferases (Nat)"/>
    <property type="match status" value="1"/>
</dbReference>
<evidence type="ECO:0000313" key="2">
    <source>
        <dbReference type="EMBL" id="ARN80063.1"/>
    </source>
</evidence>
<protein>
    <recommendedName>
        <fullName evidence="1">BioF2-like acetyltransferase domain-containing protein</fullName>
    </recommendedName>
</protein>
<dbReference type="InterPro" id="IPR016181">
    <property type="entry name" value="Acyl_CoA_acyltransferase"/>
</dbReference>
<dbReference type="KEGG" id="mbry:B1812_02045"/>
<sequence>MEWAAMQFHHDLCGPSGGASAAGESIFEIVTDEAGFLALEPEWEKLRAQLHEPRFSQSFRWFHSGWETTGRPRGRRLFILVARVNGRVVLIWPLAIRRERLFWTVAAPLGPEWTDYDPGLVEDSPGTIERLRGAWRFLRINCPADVILVQHCREGEPLQDVIGSDATPGAASTDLSTYVSWERFQDWTSYWNARSRKWRAEVGRRSRRFAELGDVTFGIVEDQAEFESLLAWSLAHKTAWMARTGLDNDFMRTAEFPVFLREIGAAPLTREGFVMFALKLDGRPVATRFGALDAFRYEDFFEVHDPEFAHYSLGSFALVECLKWCRERGLVYDFRIGAEPHKLIWATGDRPLITYRLARGPWGRVLLWVNAALEEARVAKDRARTSIPAEYRRGVKRALAEWKSRLFRFRRS</sequence>
<dbReference type="EMBL" id="CP019948">
    <property type="protein sequence ID" value="ARN80063.1"/>
    <property type="molecule type" value="Genomic_DNA"/>
</dbReference>
<organism evidence="2 3">
    <name type="scientific">Methylocystis bryophila</name>
    <dbReference type="NCBI Taxonomy" id="655015"/>
    <lineage>
        <taxon>Bacteria</taxon>
        <taxon>Pseudomonadati</taxon>
        <taxon>Pseudomonadota</taxon>
        <taxon>Alphaproteobacteria</taxon>
        <taxon>Hyphomicrobiales</taxon>
        <taxon>Methylocystaceae</taxon>
        <taxon>Methylocystis</taxon>
    </lineage>
</organism>
<reference evidence="2 3" key="1">
    <citation type="submission" date="2017-02" db="EMBL/GenBank/DDBJ databases">
        <authorList>
            <person name="Peterson S.W."/>
        </authorList>
    </citation>
    <scope>NUCLEOTIDE SEQUENCE [LARGE SCALE GENOMIC DNA]</scope>
    <source>
        <strain evidence="2 3">S285</strain>
    </source>
</reference>
<gene>
    <name evidence="2" type="ORF">B1812_02045</name>
</gene>
<name>A0A1W6MR40_9HYPH</name>
<dbReference type="Pfam" id="PF13480">
    <property type="entry name" value="Acetyltransf_6"/>
    <property type="match status" value="1"/>
</dbReference>
<dbReference type="Proteomes" id="UP000193978">
    <property type="component" value="Chromosome"/>
</dbReference>
<evidence type="ECO:0000259" key="1">
    <source>
        <dbReference type="Pfam" id="PF13480"/>
    </source>
</evidence>
<dbReference type="AlphaFoldDB" id="A0A1W6MR40"/>
<feature type="domain" description="BioF2-like acetyltransferase" evidence="1">
    <location>
        <begin position="196"/>
        <end position="342"/>
    </location>
</feature>